<evidence type="ECO:0000313" key="2">
    <source>
        <dbReference type="Proteomes" id="UP000182427"/>
    </source>
</evidence>
<protein>
    <submittedName>
        <fullName evidence="1">Uncharacterized protein</fullName>
    </submittedName>
</protein>
<sequence>MSILTRARYDKQGKRICARCGSDRFERVLREGILQTHIMPFFHRYPWRCVICNLTFYRPLRRNAEDPAEWR</sequence>
<dbReference type="RefSeq" id="WP_083345765.1">
    <property type="nucleotide sequence ID" value="NZ_LT629690.1"/>
</dbReference>
<dbReference type="AlphaFoldDB" id="A0A1G7MSH0"/>
<reference evidence="1 2" key="1">
    <citation type="submission" date="2016-10" db="EMBL/GenBank/DDBJ databases">
        <authorList>
            <person name="de Groot N.N."/>
        </authorList>
    </citation>
    <scope>NUCLEOTIDE SEQUENCE [LARGE SCALE GENOMIC DNA]</scope>
    <source>
        <strain evidence="1 2">GAS232</strain>
    </source>
</reference>
<name>A0A1G7MSH0_9BACT</name>
<proteinExistence type="predicted"/>
<organism evidence="1 2">
    <name type="scientific">Terriglobus roseus</name>
    <dbReference type="NCBI Taxonomy" id="392734"/>
    <lineage>
        <taxon>Bacteria</taxon>
        <taxon>Pseudomonadati</taxon>
        <taxon>Acidobacteriota</taxon>
        <taxon>Terriglobia</taxon>
        <taxon>Terriglobales</taxon>
        <taxon>Acidobacteriaceae</taxon>
        <taxon>Terriglobus</taxon>
    </lineage>
</organism>
<dbReference type="Proteomes" id="UP000182427">
    <property type="component" value="Chromosome I"/>
</dbReference>
<accession>A0A1G7MSH0</accession>
<gene>
    <name evidence="1" type="ORF">SAMN05444167_2891</name>
</gene>
<dbReference type="OrthoDB" id="123437at2"/>
<evidence type="ECO:0000313" key="1">
    <source>
        <dbReference type="EMBL" id="SDF64657.1"/>
    </source>
</evidence>
<keyword evidence="2" id="KW-1185">Reference proteome</keyword>
<dbReference type="EMBL" id="LT629690">
    <property type="protein sequence ID" value="SDF64657.1"/>
    <property type="molecule type" value="Genomic_DNA"/>
</dbReference>